<reference evidence="2" key="1">
    <citation type="submission" date="2021-01" db="EMBL/GenBank/DDBJ databases">
        <authorList>
            <person name="Corre E."/>
            <person name="Pelletier E."/>
            <person name="Niang G."/>
            <person name="Scheremetjew M."/>
            <person name="Finn R."/>
            <person name="Kale V."/>
            <person name="Holt S."/>
            <person name="Cochrane G."/>
            <person name="Meng A."/>
            <person name="Brown T."/>
            <person name="Cohen L."/>
        </authorList>
    </citation>
    <scope>NUCLEOTIDE SEQUENCE</scope>
    <source>
        <strain evidence="2">RCC3387</strain>
    </source>
</reference>
<feature type="region of interest" description="Disordered" evidence="1">
    <location>
        <begin position="1"/>
        <end position="24"/>
    </location>
</feature>
<proteinExistence type="predicted"/>
<dbReference type="AlphaFoldDB" id="A0A7S2VRH3"/>
<sequence length="109" mass="11696">MMEEDAPRRQPVAPKPPPTTMRDWVQVGDSGYPAGTLWSDVPGSQRAGFLAECGLPPSGDADPDAMPPWHTSGEPVRHDGLVVNSVILFQNTLSSSQGEGEEEGYGDEF</sequence>
<protein>
    <submittedName>
        <fullName evidence="2">Uncharacterized protein</fullName>
    </submittedName>
</protein>
<dbReference type="EMBL" id="HBGW01099201">
    <property type="protein sequence ID" value="CAD9645038.1"/>
    <property type="molecule type" value="Transcribed_RNA"/>
</dbReference>
<gene>
    <name evidence="2" type="ORF">BRAN1462_LOCUS62860</name>
</gene>
<accession>A0A7S2VRH3</accession>
<evidence type="ECO:0000256" key="1">
    <source>
        <dbReference type="SAM" id="MobiDB-lite"/>
    </source>
</evidence>
<name>A0A7S2VRH3_9DINO</name>
<feature type="region of interest" description="Disordered" evidence="1">
    <location>
        <begin position="54"/>
        <end position="76"/>
    </location>
</feature>
<evidence type="ECO:0000313" key="2">
    <source>
        <dbReference type="EMBL" id="CAD9645038.1"/>
    </source>
</evidence>
<organism evidence="2">
    <name type="scientific">Zooxanthella nutricula</name>
    <dbReference type="NCBI Taxonomy" id="1333877"/>
    <lineage>
        <taxon>Eukaryota</taxon>
        <taxon>Sar</taxon>
        <taxon>Alveolata</taxon>
        <taxon>Dinophyceae</taxon>
        <taxon>Peridiniales</taxon>
        <taxon>Peridiniales incertae sedis</taxon>
        <taxon>Zooxanthella</taxon>
    </lineage>
</organism>